<gene>
    <name evidence="1" type="primary">616</name>
    <name evidence="1" type="ORF">G_616</name>
</gene>
<dbReference type="GeneID" id="18563826"/>
<evidence type="ECO:0000313" key="1">
    <source>
        <dbReference type="EMBL" id="AEO93861.1"/>
    </source>
</evidence>
<organism evidence="1 2">
    <name type="scientific">Bacillus phage G</name>
    <dbReference type="NCBI Taxonomy" id="2884420"/>
    <lineage>
        <taxon>Viruses</taxon>
        <taxon>Duplodnaviria</taxon>
        <taxon>Heunggongvirae</taxon>
        <taxon>Uroviricota</taxon>
        <taxon>Caudoviricetes</taxon>
        <taxon>Donellivirus</taxon>
        <taxon>Donellivirus gee</taxon>
    </lineage>
</organism>
<dbReference type="RefSeq" id="YP_009015908.1">
    <property type="nucleotide sequence ID" value="NC_023719.1"/>
</dbReference>
<keyword evidence="2" id="KW-1185">Reference proteome</keyword>
<reference evidence="1 2" key="1">
    <citation type="submission" date="2011-09" db="EMBL/GenBank/DDBJ databases">
        <authorList>
            <person name="Pope W.H."/>
            <person name="Pedulla M.L."/>
            <person name="Ford M.E."/>
            <person name="Peebles C.L."/>
            <person name="Hatfull G.H."/>
            <person name="Hendrix R.W."/>
        </authorList>
    </citation>
    <scope>NUCLEOTIDE SEQUENCE [LARGE SCALE GENOMIC DNA]</scope>
    <source>
        <strain evidence="1">G</strain>
    </source>
</reference>
<accession>G3MAZ6</accession>
<proteinExistence type="predicted"/>
<dbReference type="KEGG" id="vg:18563826"/>
<evidence type="ECO:0000313" key="2">
    <source>
        <dbReference type="Proteomes" id="UP000009273"/>
    </source>
</evidence>
<dbReference type="EMBL" id="JN638751">
    <property type="protein sequence ID" value="AEO93861.1"/>
    <property type="molecule type" value="Genomic_DNA"/>
</dbReference>
<dbReference type="Proteomes" id="UP000009273">
    <property type="component" value="Segment"/>
</dbReference>
<sequence length="72" mass="8435">MDLKEQLKQTIKEYGNELSAQFSDGLIDRIAEHMEERYKLKGLNQSELDDFLDSDAIGEAVSFFWNDYLNEE</sequence>
<name>G3MAZ6_9CAUD</name>
<protein>
    <submittedName>
        <fullName evidence="1">Gp616</fullName>
    </submittedName>
</protein>